<gene>
    <name evidence="2" type="ORF">KIH39_18425</name>
</gene>
<evidence type="ECO:0000259" key="1">
    <source>
        <dbReference type="Pfam" id="PF12728"/>
    </source>
</evidence>
<dbReference type="AlphaFoldDB" id="A0A8E6ESI8"/>
<accession>A0A8E6ESI8</accession>
<sequence length="95" mass="11164">MTSAEPLLSQILERLDQLQIGLDQLVEREKIKEWYTTEELAKVVGKAEFTVREWCRLGRIKAQKRQSGRGKFLAWVVSHEELLRFQREGLLPLKN</sequence>
<dbReference type="EMBL" id="CP074694">
    <property type="protein sequence ID" value="QVL30814.1"/>
    <property type="molecule type" value="Genomic_DNA"/>
</dbReference>
<evidence type="ECO:0000313" key="3">
    <source>
        <dbReference type="Proteomes" id="UP000676194"/>
    </source>
</evidence>
<name>A0A8E6ESI8_9BACT</name>
<proteinExistence type="predicted"/>
<dbReference type="Proteomes" id="UP000676194">
    <property type="component" value="Chromosome"/>
</dbReference>
<feature type="domain" description="Helix-turn-helix" evidence="1">
    <location>
        <begin position="34"/>
        <end position="88"/>
    </location>
</feature>
<keyword evidence="3" id="KW-1185">Reference proteome</keyword>
<protein>
    <submittedName>
        <fullName evidence="2">Helix-turn-helix domain-containing protein</fullName>
    </submittedName>
</protein>
<organism evidence="2 3">
    <name type="scientific">Telmatocola sphagniphila</name>
    <dbReference type="NCBI Taxonomy" id="1123043"/>
    <lineage>
        <taxon>Bacteria</taxon>
        <taxon>Pseudomonadati</taxon>
        <taxon>Planctomycetota</taxon>
        <taxon>Planctomycetia</taxon>
        <taxon>Gemmatales</taxon>
        <taxon>Gemmataceae</taxon>
    </lineage>
</organism>
<reference evidence="2" key="1">
    <citation type="submission" date="2021-05" db="EMBL/GenBank/DDBJ databases">
        <title>Complete genome sequence of the cellulolytic planctomycete Telmatocola sphagniphila SP2T and characterization of the first cellulase from planctomycetes.</title>
        <authorList>
            <person name="Rakitin A.L."/>
            <person name="Beletsky A.V."/>
            <person name="Naumoff D.G."/>
            <person name="Kulichevskaya I.S."/>
            <person name="Mardanov A.V."/>
            <person name="Ravin N.V."/>
            <person name="Dedysh S.N."/>
        </authorList>
    </citation>
    <scope>NUCLEOTIDE SEQUENCE</scope>
    <source>
        <strain evidence="2">SP2T</strain>
    </source>
</reference>
<dbReference type="KEGG" id="tsph:KIH39_18425"/>
<dbReference type="Pfam" id="PF12728">
    <property type="entry name" value="HTH_17"/>
    <property type="match status" value="1"/>
</dbReference>
<dbReference type="InterPro" id="IPR041657">
    <property type="entry name" value="HTH_17"/>
</dbReference>
<dbReference type="RefSeq" id="WP_213494696.1">
    <property type="nucleotide sequence ID" value="NZ_CP074694.1"/>
</dbReference>
<evidence type="ECO:0000313" key="2">
    <source>
        <dbReference type="EMBL" id="QVL30814.1"/>
    </source>
</evidence>